<keyword evidence="3" id="KW-1185">Reference proteome</keyword>
<gene>
    <name evidence="2" type="ORF">MONAX_5E035347</name>
</gene>
<feature type="region of interest" description="Disordered" evidence="1">
    <location>
        <begin position="1"/>
        <end position="51"/>
    </location>
</feature>
<comment type="caution">
    <text evidence="2">The sequence shown here is derived from an EMBL/GenBank/DDBJ whole genome shotgun (WGS) entry which is preliminary data.</text>
</comment>
<evidence type="ECO:0000256" key="1">
    <source>
        <dbReference type="SAM" id="MobiDB-lite"/>
    </source>
</evidence>
<dbReference type="Proteomes" id="UP000335636">
    <property type="component" value="Unassembled WGS sequence"/>
</dbReference>
<dbReference type="EMBL" id="CABDUW010001636">
    <property type="protein sequence ID" value="VTJ83087.1"/>
    <property type="molecule type" value="Genomic_DNA"/>
</dbReference>
<dbReference type="AlphaFoldDB" id="A0A5E4CMT2"/>
<organism evidence="2 3">
    <name type="scientific">Marmota monax</name>
    <name type="common">Woodchuck</name>
    <dbReference type="NCBI Taxonomy" id="9995"/>
    <lineage>
        <taxon>Eukaryota</taxon>
        <taxon>Metazoa</taxon>
        <taxon>Chordata</taxon>
        <taxon>Craniata</taxon>
        <taxon>Vertebrata</taxon>
        <taxon>Euteleostomi</taxon>
        <taxon>Mammalia</taxon>
        <taxon>Eutheria</taxon>
        <taxon>Euarchontoglires</taxon>
        <taxon>Glires</taxon>
        <taxon>Rodentia</taxon>
        <taxon>Sciuromorpha</taxon>
        <taxon>Sciuridae</taxon>
        <taxon>Xerinae</taxon>
        <taxon>Marmotini</taxon>
        <taxon>Marmota</taxon>
    </lineage>
</organism>
<protein>
    <submittedName>
        <fullName evidence="2">Uncharacterized protein</fullName>
    </submittedName>
</protein>
<proteinExistence type="predicted"/>
<evidence type="ECO:0000313" key="2">
    <source>
        <dbReference type="EMBL" id="VTJ83087.1"/>
    </source>
</evidence>
<feature type="region of interest" description="Disordered" evidence="1">
    <location>
        <begin position="124"/>
        <end position="145"/>
    </location>
</feature>
<sequence length="196" mass="21707">RRPQVSQVLAPVAGGPAPHHPAQDSPNSRLGGRAHLPTRLPGSRRGRKRGSLTSDSAIIFTCLGRGKCTVSSLSGRVCGPVRRRRVGRRRRRTRAAVARAWGGAIPAALRRRLFASLSRSSDQPRLAWSRRNDEQGRRGQVSGAAEAWSNRRCKYCVPSPAPRDDKERQKWVRPSLGISNVNCDLETLKAQFEMRC</sequence>
<reference evidence="2" key="1">
    <citation type="submission" date="2019-04" db="EMBL/GenBank/DDBJ databases">
        <authorList>
            <person name="Alioto T."/>
            <person name="Alioto T."/>
        </authorList>
    </citation>
    <scope>NUCLEOTIDE SEQUENCE [LARGE SCALE GENOMIC DNA]</scope>
</reference>
<feature type="non-terminal residue" evidence="2">
    <location>
        <position position="1"/>
    </location>
</feature>
<accession>A0A5E4CMT2</accession>
<name>A0A5E4CMT2_MARMO</name>
<evidence type="ECO:0000313" key="3">
    <source>
        <dbReference type="Proteomes" id="UP000335636"/>
    </source>
</evidence>